<dbReference type="Proteomes" id="UP000063234">
    <property type="component" value="Chromosome"/>
</dbReference>
<dbReference type="KEGG" id="ttk:TST_0699"/>
<keyword evidence="3" id="KW-1185">Reference proteome</keyword>
<dbReference type="STRING" id="1298851.TST_0699"/>
<reference evidence="3" key="1">
    <citation type="journal article" date="2018" name="Science">
        <title>A primordial and reversible TCA cycle in a facultatively chemolithoautotrophic thermophile.</title>
        <authorList>
            <person name="Nunoura T."/>
            <person name="Chikaraishi Y."/>
            <person name="Izaki R."/>
            <person name="Suwa T."/>
            <person name="Sato T."/>
            <person name="Harada T."/>
            <person name="Mori K."/>
            <person name="Kato Y."/>
            <person name="Miyazaki M."/>
            <person name="Shimamura S."/>
            <person name="Yanagawa K."/>
            <person name="Shuto A."/>
            <person name="Ohkouchi N."/>
            <person name="Fujita N."/>
            <person name="Takaki Y."/>
            <person name="Atomi H."/>
            <person name="Takai K."/>
        </authorList>
    </citation>
    <scope>NUCLEOTIDE SEQUENCE [LARGE SCALE GENOMIC DNA]</scope>
    <source>
        <strain evidence="3">DSM 17441 / JCM 13301 / NBRC 103674 / ABI70S6</strain>
    </source>
</reference>
<sequence length="105" mass="12009">MAGREFEFSLFGTKCRVRGPLIGDREVEEIQKYLEATFNLVLGPGPAKTVASNLMKDKALLPIILKISWDYLKLKKQLEENTREIENRVDEALRLAEFLIERGGE</sequence>
<protein>
    <recommendedName>
        <fullName evidence="4">Cell division protein ZapA</fullName>
    </recommendedName>
</protein>
<organism evidence="2 3">
    <name type="scientific">Thermosulfidibacter takaii (strain DSM 17441 / JCM 13301 / NBRC 103674 / ABI70S6)</name>
    <dbReference type="NCBI Taxonomy" id="1298851"/>
    <lineage>
        <taxon>Bacteria</taxon>
        <taxon>Pseudomonadati</taxon>
        <taxon>Thermosulfidibacterota</taxon>
        <taxon>Thermosulfidibacteria</taxon>
        <taxon>Thermosulfidibacterales</taxon>
        <taxon>Thermosulfidibacteraceae</taxon>
    </lineage>
</organism>
<dbReference type="EMBL" id="AP013035">
    <property type="protein sequence ID" value="BAT71504.1"/>
    <property type="molecule type" value="Genomic_DNA"/>
</dbReference>
<dbReference type="AlphaFoldDB" id="A0A0S3QT35"/>
<dbReference type="RefSeq" id="WP_068549500.1">
    <property type="nucleotide sequence ID" value="NZ_AP013035.1"/>
</dbReference>
<evidence type="ECO:0000313" key="3">
    <source>
        <dbReference type="Proteomes" id="UP000063234"/>
    </source>
</evidence>
<feature type="coiled-coil region" evidence="1">
    <location>
        <begin position="71"/>
        <end position="102"/>
    </location>
</feature>
<gene>
    <name evidence="2" type="ORF">TST_0699</name>
</gene>
<name>A0A0S3QT35_THET7</name>
<evidence type="ECO:0000256" key="1">
    <source>
        <dbReference type="SAM" id="Coils"/>
    </source>
</evidence>
<keyword evidence="1" id="KW-0175">Coiled coil</keyword>
<evidence type="ECO:0008006" key="4">
    <source>
        <dbReference type="Google" id="ProtNLM"/>
    </source>
</evidence>
<accession>A0A0S3QT35</accession>
<evidence type="ECO:0000313" key="2">
    <source>
        <dbReference type="EMBL" id="BAT71504.1"/>
    </source>
</evidence>
<proteinExistence type="predicted"/>